<evidence type="ECO:0000259" key="6">
    <source>
        <dbReference type="Pfam" id="PF08531"/>
    </source>
</evidence>
<feature type="chain" id="PRO_5047053881" description="alpha-L-rhamnosidase" evidence="4">
    <location>
        <begin position="23"/>
        <end position="845"/>
    </location>
</feature>
<feature type="region of interest" description="Disordered" evidence="3">
    <location>
        <begin position="777"/>
        <end position="845"/>
    </location>
</feature>
<dbReference type="SUPFAM" id="SSF48208">
    <property type="entry name" value="Six-hairpin glycosidases"/>
    <property type="match status" value="1"/>
</dbReference>
<keyword evidence="9" id="KW-1185">Reference proteome</keyword>
<accession>A0ABS5KMU1</accession>
<feature type="signal peptide" evidence="4">
    <location>
        <begin position="1"/>
        <end position="22"/>
    </location>
</feature>
<dbReference type="Pfam" id="PF25788">
    <property type="entry name" value="Ig_Rha78A_N"/>
    <property type="match status" value="1"/>
</dbReference>
<evidence type="ECO:0000256" key="3">
    <source>
        <dbReference type="SAM" id="MobiDB-lite"/>
    </source>
</evidence>
<dbReference type="PIRSF" id="PIRSF010631">
    <property type="entry name" value="A-rhamnsds"/>
    <property type="match status" value="1"/>
</dbReference>
<evidence type="ECO:0000313" key="8">
    <source>
        <dbReference type="EMBL" id="MBS2547329.1"/>
    </source>
</evidence>
<evidence type="ECO:0000256" key="1">
    <source>
        <dbReference type="ARBA" id="ARBA00001445"/>
    </source>
</evidence>
<evidence type="ECO:0000256" key="4">
    <source>
        <dbReference type="SAM" id="SignalP"/>
    </source>
</evidence>
<feature type="domain" description="Bacterial alpha-L-rhamnosidase N-terminal" evidence="6">
    <location>
        <begin position="177"/>
        <end position="343"/>
    </location>
</feature>
<dbReference type="InterPro" id="IPR013783">
    <property type="entry name" value="Ig-like_fold"/>
</dbReference>
<dbReference type="PANTHER" id="PTHR33307">
    <property type="entry name" value="ALPHA-RHAMNOSIDASE (EUROFUNG)"/>
    <property type="match status" value="1"/>
</dbReference>
<dbReference type="InterPro" id="IPR012341">
    <property type="entry name" value="6hp_glycosidase-like_sf"/>
</dbReference>
<dbReference type="Gene3D" id="2.60.120.260">
    <property type="entry name" value="Galactose-binding domain-like"/>
    <property type="match status" value="2"/>
</dbReference>
<feature type="compositionally biased region" description="Low complexity" evidence="3">
    <location>
        <begin position="791"/>
        <end position="801"/>
    </location>
</feature>
<gene>
    <name evidence="8" type="ORF">KGQ19_10630</name>
</gene>
<organism evidence="8 9">
    <name type="scientific">Catenulispora pinistramenti</name>
    <dbReference type="NCBI Taxonomy" id="2705254"/>
    <lineage>
        <taxon>Bacteria</taxon>
        <taxon>Bacillati</taxon>
        <taxon>Actinomycetota</taxon>
        <taxon>Actinomycetes</taxon>
        <taxon>Catenulisporales</taxon>
        <taxon>Catenulisporaceae</taxon>
        <taxon>Catenulispora</taxon>
    </lineage>
</organism>
<dbReference type="Gene3D" id="2.60.40.10">
    <property type="entry name" value="Immunoglobulins"/>
    <property type="match status" value="1"/>
</dbReference>
<dbReference type="InterPro" id="IPR008928">
    <property type="entry name" value="6-hairpin_glycosidase_sf"/>
</dbReference>
<feature type="domain" description="Alpha-L-rhamnosidase six-hairpin glycosidase" evidence="7">
    <location>
        <begin position="459"/>
        <end position="771"/>
    </location>
</feature>
<dbReference type="PANTHER" id="PTHR33307:SF6">
    <property type="entry name" value="ALPHA-RHAMNOSIDASE (EUROFUNG)-RELATED"/>
    <property type="match status" value="1"/>
</dbReference>
<evidence type="ECO:0000256" key="2">
    <source>
        <dbReference type="ARBA" id="ARBA00012652"/>
    </source>
</evidence>
<keyword evidence="8" id="KW-0378">Hydrolase</keyword>
<dbReference type="Pfam" id="PF08531">
    <property type="entry name" value="Bac_rhamnosid_N"/>
    <property type="match status" value="1"/>
</dbReference>
<sequence>MPLTAVLALALAPAAGLPAVSAASATAAASAAAEISAGGLRADDTTNPLGVDDPHPSLSWKLASQVNGEYQSSYQIVVAEGESDVSAGVGTVWDSGEVSSGDSVGITYDGPPLETAQTYYWAVRVWDGHGTASGWSAPAQWEMGLLNSGDWQGAQWISPNSTAAASPLLRKDFTVTKPVARARAYVFGLGFYELHLNGAKVGNRVLTPASTPYVQRDLYATYDLTTDLQQGGNTVGLWLGNGYDADFSQYGFRWLGPKQAIMLLDVTFADGTHQSVTTDDSWTWSPSPITADDIYNGESYDARLAQPGWDAAGFNAGAWQPVQTVAAPAGSLQADAMPPITVAQTLNAVRLTEPEPGVYVYDFGQDIAGWEVLETQGPAGSTVKMQTAEDLLGNGTIDTTTNRNAQSTDTYTLAGTGSVQTYEPRFTYHGFRYLEVTGDPQTPTLNSVQARVVHADLSATGTFSSSDPMLNQIWQNNQWTMLNNQMSTPTDNPVRDERTPPGMDVQAYHDASASEFDMDTFYANYLRDMPPGTALPSDSGNAQQPDMGGDQVTLAWTLYQQYGDLAALVATYPLMKQFVDTNAANVPGHIWSTGFGDWCPPDHSSNANGGMGNPSAGACTSEVPIVNTALSYLQAADVAKAAAALGQTGDAAHYSQLADDIENAFNSAFLSPDHASYGDGRETTSILPLAFGMVPAADVPAVGAGLVDTIVTGNAGHLDTGIFGTRYLMDALADIGRTDLAMTVLDQTTYPGYGFEIRQGATTDWEEWTYASARLPEQCWNPPPVQRPRTRSAPAPGGSPARSPPLPARRCPVPGASAQLRRARVRSRVPARWRSAHRARTTMRP</sequence>
<dbReference type="EC" id="3.2.1.40" evidence="2"/>
<proteinExistence type="predicted"/>
<dbReference type="InterPro" id="IPR016007">
    <property type="entry name" value="Alpha_rhamnosid"/>
</dbReference>
<keyword evidence="4" id="KW-0732">Signal</keyword>
<dbReference type="EMBL" id="JAAFYZ010000026">
    <property type="protein sequence ID" value="MBS2547329.1"/>
    <property type="molecule type" value="Genomic_DNA"/>
</dbReference>
<dbReference type="Gene3D" id="1.50.10.10">
    <property type="match status" value="1"/>
</dbReference>
<reference evidence="8 9" key="1">
    <citation type="submission" date="2020-02" db="EMBL/GenBank/DDBJ databases">
        <title>Acidophilic actinobacteria isolated from forest soil.</title>
        <authorList>
            <person name="Golinska P."/>
        </authorList>
    </citation>
    <scope>NUCLEOTIDE SEQUENCE [LARGE SCALE GENOMIC DNA]</scope>
    <source>
        <strain evidence="8 9">NL8</strain>
    </source>
</reference>
<evidence type="ECO:0000259" key="5">
    <source>
        <dbReference type="Pfam" id="PF05592"/>
    </source>
</evidence>
<comment type="catalytic activity">
    <reaction evidence="1">
        <text>Hydrolysis of terminal non-reducing alpha-L-rhamnose residues in alpha-L-rhamnosides.</text>
        <dbReference type="EC" id="3.2.1.40"/>
    </reaction>
</comment>
<name>A0ABS5KMU1_9ACTN</name>
<evidence type="ECO:0000313" key="9">
    <source>
        <dbReference type="Proteomes" id="UP000730482"/>
    </source>
</evidence>
<dbReference type="Proteomes" id="UP000730482">
    <property type="component" value="Unassembled WGS sequence"/>
</dbReference>
<dbReference type="GO" id="GO:0016787">
    <property type="term" value="F:hydrolase activity"/>
    <property type="evidence" value="ECO:0007669"/>
    <property type="project" value="UniProtKB-KW"/>
</dbReference>
<dbReference type="Pfam" id="PF05592">
    <property type="entry name" value="Bac_rhamnosid"/>
    <property type="match status" value="1"/>
</dbReference>
<comment type="caution">
    <text evidence="8">The sequence shown here is derived from an EMBL/GenBank/DDBJ whole genome shotgun (WGS) entry which is preliminary data.</text>
</comment>
<evidence type="ECO:0000259" key="7">
    <source>
        <dbReference type="Pfam" id="PF17389"/>
    </source>
</evidence>
<dbReference type="InterPro" id="IPR013737">
    <property type="entry name" value="Bac_rhamnosid_N"/>
</dbReference>
<dbReference type="Pfam" id="PF17389">
    <property type="entry name" value="Bac_rhamnosid6H"/>
    <property type="match status" value="1"/>
</dbReference>
<dbReference type="InterPro" id="IPR008902">
    <property type="entry name" value="Rhamnosid_concanavalin"/>
</dbReference>
<dbReference type="InterPro" id="IPR035396">
    <property type="entry name" value="Bac_rhamnosid6H"/>
</dbReference>
<protein>
    <recommendedName>
        <fullName evidence="2">alpha-L-rhamnosidase</fullName>
        <ecNumber evidence="2">3.2.1.40</ecNumber>
    </recommendedName>
</protein>
<feature type="domain" description="Alpha-L-rhamnosidase concanavalin-like" evidence="5">
    <location>
        <begin position="355"/>
        <end position="454"/>
    </location>
</feature>
<feature type="compositionally biased region" description="Basic residues" evidence="3">
    <location>
        <begin position="821"/>
        <end position="845"/>
    </location>
</feature>